<reference evidence="8" key="1">
    <citation type="journal article" date="2023" name="Mol. Phylogenet. Evol.">
        <title>Genome-scale phylogeny and comparative genomics of the fungal order Sordariales.</title>
        <authorList>
            <person name="Hensen N."/>
            <person name="Bonometti L."/>
            <person name="Westerberg I."/>
            <person name="Brannstrom I.O."/>
            <person name="Guillou S."/>
            <person name="Cros-Aarteil S."/>
            <person name="Calhoun S."/>
            <person name="Haridas S."/>
            <person name="Kuo A."/>
            <person name="Mondo S."/>
            <person name="Pangilinan J."/>
            <person name="Riley R."/>
            <person name="LaButti K."/>
            <person name="Andreopoulos B."/>
            <person name="Lipzen A."/>
            <person name="Chen C."/>
            <person name="Yan M."/>
            <person name="Daum C."/>
            <person name="Ng V."/>
            <person name="Clum A."/>
            <person name="Steindorff A."/>
            <person name="Ohm R.A."/>
            <person name="Martin F."/>
            <person name="Silar P."/>
            <person name="Natvig D.O."/>
            <person name="Lalanne C."/>
            <person name="Gautier V."/>
            <person name="Ament-Velasquez S.L."/>
            <person name="Kruys A."/>
            <person name="Hutchinson M.I."/>
            <person name="Powell A.J."/>
            <person name="Barry K."/>
            <person name="Miller A.N."/>
            <person name="Grigoriev I.V."/>
            <person name="Debuchy R."/>
            <person name="Gladieux P."/>
            <person name="Hiltunen Thoren M."/>
            <person name="Johannesson H."/>
        </authorList>
    </citation>
    <scope>NUCLEOTIDE SEQUENCE [LARGE SCALE GENOMIC DNA]</scope>
    <source>
        <strain evidence="8">CBS 340.73</strain>
    </source>
</reference>
<dbReference type="InterPro" id="IPR018392">
    <property type="entry name" value="LysM"/>
</dbReference>
<feature type="domain" description="LysM" evidence="6">
    <location>
        <begin position="38"/>
        <end position="84"/>
    </location>
</feature>
<dbReference type="Gene3D" id="3.10.350.10">
    <property type="entry name" value="LysM domain"/>
    <property type="match status" value="2"/>
</dbReference>
<dbReference type="GO" id="GO:0008061">
    <property type="term" value="F:chitin binding"/>
    <property type="evidence" value="ECO:0007669"/>
    <property type="project" value="UniProtKB-KW"/>
</dbReference>
<proteinExistence type="inferred from homology"/>
<evidence type="ECO:0000259" key="6">
    <source>
        <dbReference type="PROSITE" id="PS51782"/>
    </source>
</evidence>
<dbReference type="InterPro" id="IPR036779">
    <property type="entry name" value="LysM_dom_sf"/>
</dbReference>
<comment type="similarity">
    <text evidence="4">Belongs to the secreted LysM effector family.</text>
</comment>
<name>A0AAN6NDF6_9PEZI</name>
<evidence type="ECO:0000313" key="7">
    <source>
        <dbReference type="EMBL" id="KAK3943425.1"/>
    </source>
</evidence>
<dbReference type="SUPFAM" id="SSF54106">
    <property type="entry name" value="LysM domain"/>
    <property type="match status" value="1"/>
</dbReference>
<dbReference type="SMART" id="SM00257">
    <property type="entry name" value="LysM"/>
    <property type="match status" value="1"/>
</dbReference>
<organism evidence="7 8">
    <name type="scientific">Diplogelasinospora grovesii</name>
    <dbReference type="NCBI Taxonomy" id="303347"/>
    <lineage>
        <taxon>Eukaryota</taxon>
        <taxon>Fungi</taxon>
        <taxon>Dikarya</taxon>
        <taxon>Ascomycota</taxon>
        <taxon>Pezizomycotina</taxon>
        <taxon>Sordariomycetes</taxon>
        <taxon>Sordariomycetidae</taxon>
        <taxon>Sordariales</taxon>
        <taxon>Diplogelasinosporaceae</taxon>
        <taxon>Diplogelasinospora</taxon>
    </lineage>
</organism>
<keyword evidence="2 5" id="KW-0732">Signal</keyword>
<dbReference type="AlphaFoldDB" id="A0AAN6NDF6"/>
<evidence type="ECO:0000256" key="3">
    <source>
        <dbReference type="ARBA" id="ARBA00023026"/>
    </source>
</evidence>
<feature type="domain" description="LysM" evidence="6">
    <location>
        <begin position="158"/>
        <end position="204"/>
    </location>
</feature>
<keyword evidence="3" id="KW-0843">Virulence</keyword>
<dbReference type="PANTHER" id="PTHR34997">
    <property type="entry name" value="AM15"/>
    <property type="match status" value="1"/>
</dbReference>
<evidence type="ECO:0000256" key="4">
    <source>
        <dbReference type="ARBA" id="ARBA00044955"/>
    </source>
</evidence>
<sequence>MLPRTILATFFLAATAAAGAANAIPKYPFDPNTTKFCFWWLDNDGTWTCQKIEDVYGVAQDDFLRWNPSVKTCGVLPADQSFCIAANEVHPSDRPTPSRTIRPDPVTSVITIVTTITANPTSSNTIVIGGGGGGTGVGVNGIATPQPIQPGMVNNCKSFYFVQPGDSCISIAGKFGVAPGQIIAWNPGARSDCTRLFAGTYCCVAVL</sequence>
<keyword evidence="8" id="KW-1185">Reference proteome</keyword>
<evidence type="ECO:0000256" key="2">
    <source>
        <dbReference type="ARBA" id="ARBA00022729"/>
    </source>
</evidence>
<feature type="chain" id="PRO_5042977859" description="LysM domain-containing protein" evidence="5">
    <location>
        <begin position="24"/>
        <end position="207"/>
    </location>
</feature>
<dbReference type="CDD" id="cd00118">
    <property type="entry name" value="LysM"/>
    <property type="match status" value="1"/>
</dbReference>
<dbReference type="PANTHER" id="PTHR34997:SF2">
    <property type="entry name" value="LYSM DOMAIN-CONTAINING PROTEIN-RELATED"/>
    <property type="match status" value="1"/>
</dbReference>
<dbReference type="PROSITE" id="PS51782">
    <property type="entry name" value="LYSM"/>
    <property type="match status" value="2"/>
</dbReference>
<dbReference type="InterPro" id="IPR052210">
    <property type="entry name" value="LysM1-like"/>
</dbReference>
<keyword evidence="1" id="KW-0147">Chitin-binding</keyword>
<dbReference type="Pfam" id="PF01476">
    <property type="entry name" value="LysM"/>
    <property type="match status" value="2"/>
</dbReference>
<evidence type="ECO:0000256" key="1">
    <source>
        <dbReference type="ARBA" id="ARBA00022669"/>
    </source>
</evidence>
<feature type="signal peptide" evidence="5">
    <location>
        <begin position="1"/>
        <end position="23"/>
    </location>
</feature>
<dbReference type="Proteomes" id="UP001303473">
    <property type="component" value="Unassembled WGS sequence"/>
</dbReference>
<evidence type="ECO:0000256" key="5">
    <source>
        <dbReference type="SAM" id="SignalP"/>
    </source>
</evidence>
<evidence type="ECO:0000313" key="8">
    <source>
        <dbReference type="Proteomes" id="UP001303473"/>
    </source>
</evidence>
<accession>A0AAN6NDF6</accession>
<gene>
    <name evidence="7" type="ORF">QBC46DRAFT_338677</name>
</gene>
<protein>
    <recommendedName>
        <fullName evidence="6">LysM domain-containing protein</fullName>
    </recommendedName>
</protein>
<dbReference type="EMBL" id="MU853766">
    <property type="protein sequence ID" value="KAK3943425.1"/>
    <property type="molecule type" value="Genomic_DNA"/>
</dbReference>
<comment type="caution">
    <text evidence="7">The sequence shown here is derived from an EMBL/GenBank/DDBJ whole genome shotgun (WGS) entry which is preliminary data.</text>
</comment>